<dbReference type="Proteomes" id="UP000195766">
    <property type="component" value="Unassembled WGS sequence"/>
</dbReference>
<dbReference type="EMBL" id="FUIE01000016">
    <property type="protein sequence ID" value="SJM51415.1"/>
    <property type="molecule type" value="Genomic_DNA"/>
</dbReference>
<evidence type="ECO:0000313" key="2">
    <source>
        <dbReference type="EMBL" id="SJM51415.1"/>
    </source>
</evidence>
<reference evidence="2 3" key="1">
    <citation type="submission" date="2017-02" db="EMBL/GenBank/DDBJ databases">
        <authorList>
            <person name="Peterson S.W."/>
        </authorList>
    </citation>
    <scope>NUCLEOTIDE SEQUENCE [LARGE SCALE GENOMIC DNA]</scope>
    <source>
        <strain evidence="2 3">3F5N</strain>
    </source>
</reference>
<accession>A0A1R4F6A0</accession>
<feature type="transmembrane region" description="Helical" evidence="1">
    <location>
        <begin position="80"/>
        <end position="102"/>
    </location>
</feature>
<gene>
    <name evidence="2" type="ORF">FM111_02865</name>
</gene>
<keyword evidence="1" id="KW-0812">Transmembrane</keyword>
<evidence type="ECO:0000313" key="3">
    <source>
        <dbReference type="Proteomes" id="UP000195766"/>
    </source>
</evidence>
<keyword evidence="1" id="KW-0472">Membrane</keyword>
<feature type="transmembrane region" description="Helical" evidence="1">
    <location>
        <begin position="146"/>
        <end position="167"/>
    </location>
</feature>
<organism evidence="2 3">
    <name type="scientific">Brevundimonas diminuta 3F5N</name>
    <dbReference type="NCBI Taxonomy" id="1255603"/>
    <lineage>
        <taxon>Bacteria</taxon>
        <taxon>Pseudomonadati</taxon>
        <taxon>Pseudomonadota</taxon>
        <taxon>Alphaproteobacteria</taxon>
        <taxon>Caulobacterales</taxon>
        <taxon>Caulobacteraceae</taxon>
        <taxon>Brevundimonas</taxon>
    </lineage>
</organism>
<keyword evidence="1" id="KW-1133">Transmembrane helix</keyword>
<protein>
    <submittedName>
        <fullName evidence="2">Uncharacterized protein</fullName>
    </submittedName>
</protein>
<proteinExistence type="predicted"/>
<sequence>MSQNMKLWLRAANPFTPPRGMAEAQRAARVGAAALAVGAVQGLAGLPTVSEKMGQSAALMMEGGAVPPSDQAMFEGVMTAMAPVMVGGVVVMSAVYLVLAVVQWRKMTWVIPALMLALLAYSLVSVVNGFALLGENAGQLYGPLAIVQWIIMLATGFLYAAAVRGGLMLSRLKRSF</sequence>
<evidence type="ECO:0000256" key="1">
    <source>
        <dbReference type="SAM" id="Phobius"/>
    </source>
</evidence>
<name>A0A1R4F6A0_BREDI</name>
<dbReference type="AlphaFoldDB" id="A0A1R4F6A0"/>
<feature type="transmembrane region" description="Helical" evidence="1">
    <location>
        <begin position="109"/>
        <end position="134"/>
    </location>
</feature>